<reference evidence="1 2" key="2">
    <citation type="journal article" date="2012" name="J. Bacteriol.">
        <title>Complete genome sequences of six strains of the genus Methylobacterium.</title>
        <authorList>
            <person name="Marx C.J."/>
            <person name="Bringel F."/>
            <person name="Chistoserdova L."/>
            <person name="Moulin L."/>
            <person name="Farhan Ul Haque M."/>
            <person name="Fleischman D.E."/>
            <person name="Gruffaz C."/>
            <person name="Jourand P."/>
            <person name="Knief C."/>
            <person name="Lee M.C."/>
            <person name="Muller E.E."/>
            <person name="Nadalig T."/>
            <person name="Peyraud R."/>
            <person name="Roselli S."/>
            <person name="Russ L."/>
            <person name="Goodwin L.A."/>
            <person name="Ivanova N."/>
            <person name="Kyrpides N."/>
            <person name="Lajus A."/>
            <person name="Land M.L."/>
            <person name="Medigue C."/>
            <person name="Mikhailova N."/>
            <person name="Nolan M."/>
            <person name="Woyke T."/>
            <person name="Stolyar S."/>
            <person name="Vorholt J.A."/>
            <person name="Vuilleumier S."/>
        </authorList>
    </citation>
    <scope>NUCLEOTIDE SEQUENCE [LARGE SCALE GENOMIC DNA]</scope>
    <source>
        <strain evidence="2">CM4 / NCIMB 13688</strain>
    </source>
</reference>
<evidence type="ECO:0000313" key="1">
    <source>
        <dbReference type="EMBL" id="ACK81058.1"/>
    </source>
</evidence>
<reference evidence="2" key="1">
    <citation type="submission" date="2008-12" db="EMBL/GenBank/DDBJ databases">
        <title>Complete sequence of chromosome of Methylobacterium chloromethanicum CM4.</title>
        <authorList>
            <consortium name="US DOE Joint Genome Institute"/>
            <person name="Lucas S."/>
            <person name="Copeland A."/>
            <person name="Lapidus A."/>
            <person name="Glavina del Rio T."/>
            <person name="Dalin E."/>
            <person name="Tice H."/>
            <person name="Bruce D."/>
            <person name="Goodwin L."/>
            <person name="Pitluck S."/>
            <person name="Chertkov O."/>
            <person name="Brettin T."/>
            <person name="Detter J.C."/>
            <person name="Han C."/>
            <person name="Larimer F."/>
            <person name="Land M."/>
            <person name="Hauser L."/>
            <person name="Kyrpides N."/>
            <person name="Mikhailova N."/>
            <person name="Marx C."/>
            <person name="Richardson P."/>
        </authorList>
    </citation>
    <scope>NUCLEOTIDE SEQUENCE [LARGE SCALE GENOMIC DNA]</scope>
    <source>
        <strain evidence="2">CM4 / NCIMB 13688</strain>
    </source>
</reference>
<dbReference type="HOGENOM" id="CLU_3119638_0_0_5"/>
<dbReference type="Proteomes" id="UP000002385">
    <property type="component" value="Chromosome"/>
</dbReference>
<dbReference type="KEGG" id="mch:Mchl_0106"/>
<proteinExistence type="predicted"/>
<name>B7L1G4_METC4</name>
<protein>
    <submittedName>
        <fullName evidence="1">Uncharacterized protein</fullName>
    </submittedName>
</protein>
<organism evidence="1 2">
    <name type="scientific">Methylorubrum extorquens (strain CM4 / NCIMB 13688)</name>
    <name type="common">Methylobacterium extorquens</name>
    <dbReference type="NCBI Taxonomy" id="440085"/>
    <lineage>
        <taxon>Bacteria</taxon>
        <taxon>Pseudomonadati</taxon>
        <taxon>Pseudomonadota</taxon>
        <taxon>Alphaproteobacteria</taxon>
        <taxon>Hyphomicrobiales</taxon>
        <taxon>Methylobacteriaceae</taxon>
        <taxon>Methylorubrum</taxon>
    </lineage>
</organism>
<accession>B7L1G4</accession>
<dbReference type="AlphaFoldDB" id="B7L1G4"/>
<evidence type="ECO:0000313" key="2">
    <source>
        <dbReference type="Proteomes" id="UP000002385"/>
    </source>
</evidence>
<dbReference type="RefSeq" id="WP_012605271.1">
    <property type="nucleotide sequence ID" value="NC_011757.1"/>
</dbReference>
<dbReference type="EMBL" id="CP001298">
    <property type="protein sequence ID" value="ACK81058.1"/>
    <property type="molecule type" value="Genomic_DNA"/>
</dbReference>
<sequence length="50" mass="4843">MAITTIGGRVITITTITGDRTATIITGATITTTGATTITAGGTITMASNG</sequence>
<gene>
    <name evidence="1" type="ordered locus">Mchl_0106</name>
</gene>